<proteinExistence type="predicted"/>
<evidence type="ECO:0000313" key="1">
    <source>
        <dbReference type="EMBL" id="GHP04186.1"/>
    </source>
</evidence>
<comment type="caution">
    <text evidence="1">The sequence shown here is derived from an EMBL/GenBank/DDBJ whole genome shotgun (WGS) entry which is preliminary data.</text>
</comment>
<accession>A0A830HA42</accession>
<gene>
    <name evidence="1" type="ORF">PPROV_000294000</name>
</gene>
<dbReference type="Proteomes" id="UP000660262">
    <property type="component" value="Unassembled WGS sequence"/>
</dbReference>
<keyword evidence="2" id="KW-1185">Reference proteome</keyword>
<name>A0A830HA42_9CHLO</name>
<reference evidence="1" key="1">
    <citation type="submission" date="2020-10" db="EMBL/GenBank/DDBJ databases">
        <title>Unveiling of a novel bifunctional photoreceptor, Dualchrome1, isolated from a cosmopolitan green alga.</title>
        <authorList>
            <person name="Suzuki S."/>
            <person name="Kawachi M."/>
        </authorList>
    </citation>
    <scope>NUCLEOTIDE SEQUENCE</scope>
    <source>
        <strain evidence="1">NIES 2893</strain>
    </source>
</reference>
<sequence>MAMYSYTSRHMRRRRFLFFFVGSLDHNHNNIIHVNNHLMMMSVIMMIMIAHAIVVVSAASPALSDSSSLSGPQFTYGTIADNYFQANKRGLTASIENARRNGCLSECPPELQTVRVIFHRDDEVKATSSNVQNAWYNMEILTSAWLGHDVRQRMRKATALWDFSPHNCNYWRKELQVPCEVLPLSATDPPDVVNTWHESTGVPRGSVMTREDASELVHRRPIDAVFFGNMGHPQRRRTCNELTRAPGVRIECHGALWGAALVAKIREAKLVFVDYFYDECPLLTHRVNQVLRQGVPVLMPHSADAELDREYASLGVMFTNAAAPEGRLTRGQLRPSDVTSILQANNRNRIVDATLATQNYIGPERTSAISNTTCAVLRSLCASARDPETTLIPLRAPAHHPLPRKYESHHYHPSVRARAKSARAQLAALRARHRRVPSHAA</sequence>
<organism evidence="1 2">
    <name type="scientific">Pycnococcus provasolii</name>
    <dbReference type="NCBI Taxonomy" id="41880"/>
    <lineage>
        <taxon>Eukaryota</taxon>
        <taxon>Viridiplantae</taxon>
        <taxon>Chlorophyta</taxon>
        <taxon>Pseudoscourfieldiophyceae</taxon>
        <taxon>Pseudoscourfieldiales</taxon>
        <taxon>Pycnococcaceae</taxon>
        <taxon>Pycnococcus</taxon>
    </lineage>
</organism>
<evidence type="ECO:0000313" key="2">
    <source>
        <dbReference type="Proteomes" id="UP000660262"/>
    </source>
</evidence>
<dbReference type="EMBL" id="BNJQ01000007">
    <property type="protein sequence ID" value="GHP04186.1"/>
    <property type="molecule type" value="Genomic_DNA"/>
</dbReference>
<dbReference type="AlphaFoldDB" id="A0A830HA42"/>
<protein>
    <submittedName>
        <fullName evidence="1">Uncharacterized protein</fullName>
    </submittedName>
</protein>